<dbReference type="Proteomes" id="UP001148614">
    <property type="component" value="Unassembled WGS sequence"/>
</dbReference>
<evidence type="ECO:0000313" key="2">
    <source>
        <dbReference type="Proteomes" id="UP001148614"/>
    </source>
</evidence>
<dbReference type="PANTHER" id="PTHR31569:SF4">
    <property type="entry name" value="SWIM-TYPE DOMAIN-CONTAINING PROTEIN"/>
    <property type="match status" value="1"/>
</dbReference>
<protein>
    <submittedName>
        <fullName evidence="1">Uncharacterized protein</fullName>
    </submittedName>
</protein>
<reference evidence="1" key="1">
    <citation type="submission" date="2022-07" db="EMBL/GenBank/DDBJ databases">
        <title>Genome Sequence of Xylaria arbuscula.</title>
        <authorList>
            <person name="Buettner E."/>
        </authorList>
    </citation>
    <scope>NUCLEOTIDE SEQUENCE</scope>
    <source>
        <strain evidence="1">VT107</strain>
    </source>
</reference>
<organism evidence="1 2">
    <name type="scientific">Xylaria arbuscula</name>
    <dbReference type="NCBI Taxonomy" id="114810"/>
    <lineage>
        <taxon>Eukaryota</taxon>
        <taxon>Fungi</taxon>
        <taxon>Dikarya</taxon>
        <taxon>Ascomycota</taxon>
        <taxon>Pezizomycotina</taxon>
        <taxon>Sordariomycetes</taxon>
        <taxon>Xylariomycetidae</taxon>
        <taxon>Xylariales</taxon>
        <taxon>Xylariaceae</taxon>
        <taxon>Xylaria</taxon>
    </lineage>
</organism>
<comment type="caution">
    <text evidence="1">The sequence shown here is derived from an EMBL/GenBank/DDBJ whole genome shotgun (WGS) entry which is preliminary data.</text>
</comment>
<evidence type="ECO:0000313" key="1">
    <source>
        <dbReference type="EMBL" id="KAJ3568926.1"/>
    </source>
</evidence>
<dbReference type="EMBL" id="JANPWZ010001085">
    <property type="protein sequence ID" value="KAJ3568926.1"/>
    <property type="molecule type" value="Genomic_DNA"/>
</dbReference>
<dbReference type="AlphaFoldDB" id="A0A9W8TLX4"/>
<name>A0A9W8TLX4_9PEZI</name>
<sequence>MASFPSDCLPPENEFESQDALFKAINTWASPRGYAFVVGRSTKEKTGRLTITYLCDRGGRAPDTSKERQRNTTTRRTGCLFSVLAKESLDKTFWALKHRPDQRFASYNHKPSLRPTAHLVLRELSTEEKSTIAKLSDAGIAPKEIRTYIRQSYNTIATQQDVYNRIADARREVCEGQSTVQALANQLDTEGFWNRPTIIRQNEGAKIWNEFYQSWHSIINSPNEVVFDERVQEFERRYLSDLGDEVTYVKNTWLATYKEKLVKAWVDRHLHFDNAVTSRVEGIHGLLKTHLKRSTLDLFEAWRAIKHALFNQLAELESNQAQQQVRTPIDLNGFLYSIVRGWVSHEALWKVDAQRKLLAKKDPPLSPDCSGSFTRSQGLPCAYTLQILLENSQPLRLEHFHAHWHLKRDRAPLMLLEPRQRIDPITANSKILRLSTQREPSSFEAVETAAAGLQALPTYSRCHVSGYTMASKVCPLRHVELLATADTTTAADRAASGIDIAAIATLAVIKAAANIAAVKAAAQAATDVTTEPAVKPVVRTTDEASDSINVILLSSSPFILSSSLRLLSLVLRYDSLRAIYQRYVDAREAWYKA</sequence>
<dbReference type="InterPro" id="IPR052579">
    <property type="entry name" value="Zinc_finger_SWIM"/>
</dbReference>
<accession>A0A9W8TLX4</accession>
<keyword evidence="2" id="KW-1185">Reference proteome</keyword>
<dbReference type="PANTHER" id="PTHR31569">
    <property type="entry name" value="SWIM-TYPE DOMAIN-CONTAINING PROTEIN"/>
    <property type="match status" value="1"/>
</dbReference>
<proteinExistence type="predicted"/>
<gene>
    <name evidence="1" type="ORF">NPX13_g6253</name>
</gene>